<dbReference type="AlphaFoldDB" id="A0A916XE36"/>
<evidence type="ECO:0000313" key="4">
    <source>
        <dbReference type="Proteomes" id="UP000637002"/>
    </source>
</evidence>
<evidence type="ECO:0000259" key="2">
    <source>
        <dbReference type="Pfam" id="PF04909"/>
    </source>
</evidence>
<name>A0A916XE36_9HYPH</name>
<dbReference type="InterPro" id="IPR032466">
    <property type="entry name" value="Metal_Hydrolase"/>
</dbReference>
<dbReference type="RefSeq" id="WP_188609465.1">
    <property type="nucleotide sequence ID" value="NZ_BMGG01000004.1"/>
</dbReference>
<reference evidence="3" key="2">
    <citation type="submission" date="2020-09" db="EMBL/GenBank/DDBJ databases">
        <authorList>
            <person name="Sun Q."/>
            <person name="Zhou Y."/>
        </authorList>
    </citation>
    <scope>NUCLEOTIDE SEQUENCE</scope>
    <source>
        <strain evidence="3">CGMCC 1.12919</strain>
    </source>
</reference>
<dbReference type="SUPFAM" id="SSF51556">
    <property type="entry name" value="Metallo-dependent hydrolases"/>
    <property type="match status" value="1"/>
</dbReference>
<keyword evidence="4" id="KW-1185">Reference proteome</keyword>
<gene>
    <name evidence="3" type="ORF">GCM10010994_24680</name>
</gene>
<dbReference type="EMBL" id="BMGG01000004">
    <property type="protein sequence ID" value="GGC65150.1"/>
    <property type="molecule type" value="Genomic_DNA"/>
</dbReference>
<dbReference type="Pfam" id="PF04909">
    <property type="entry name" value="Amidohydro_2"/>
    <property type="match status" value="1"/>
</dbReference>
<dbReference type="GO" id="GO:0005737">
    <property type="term" value="C:cytoplasm"/>
    <property type="evidence" value="ECO:0007669"/>
    <property type="project" value="TreeGrafter"/>
</dbReference>
<accession>A0A916XE36</accession>
<evidence type="ECO:0000313" key="3">
    <source>
        <dbReference type="EMBL" id="GGC65150.1"/>
    </source>
</evidence>
<dbReference type="Gene3D" id="3.20.20.140">
    <property type="entry name" value="Metal-dependent hydrolases"/>
    <property type="match status" value="1"/>
</dbReference>
<dbReference type="PANTHER" id="PTHR21240:SF28">
    <property type="entry name" value="ISO-OROTATE DECARBOXYLASE (EUROFUNG)"/>
    <property type="match status" value="1"/>
</dbReference>
<dbReference type="PANTHER" id="PTHR21240">
    <property type="entry name" value="2-AMINO-3-CARBOXYLMUCONATE-6-SEMIALDEHYDE DECARBOXYLASE"/>
    <property type="match status" value="1"/>
</dbReference>
<reference evidence="3" key="1">
    <citation type="journal article" date="2014" name="Int. J. Syst. Evol. Microbiol.">
        <title>Complete genome sequence of Corynebacterium casei LMG S-19264T (=DSM 44701T), isolated from a smear-ripened cheese.</title>
        <authorList>
            <consortium name="US DOE Joint Genome Institute (JGI-PGF)"/>
            <person name="Walter F."/>
            <person name="Albersmeier A."/>
            <person name="Kalinowski J."/>
            <person name="Ruckert C."/>
        </authorList>
    </citation>
    <scope>NUCLEOTIDE SEQUENCE</scope>
    <source>
        <strain evidence="3">CGMCC 1.12919</strain>
    </source>
</reference>
<proteinExistence type="predicted"/>
<feature type="domain" description="Amidohydrolase-related" evidence="2">
    <location>
        <begin position="5"/>
        <end position="324"/>
    </location>
</feature>
<sequence>MGRAIDVHTHVVPRLAADAARSRHWPSVEVRDDGVAAVVIAGKVFRIIDSRCWDVPRRLGDLAEEGVEAQVLSPMPELLSHWLEPAEAEDLATIVNTDIARMIAEAPGRFAGLGMVAMQDTVRAIRGLEQVKALGLGGIEIGTHIAGVPLGDASLQPIYEAAQALDLGVLVHPLHPGGLDRIGGPPELAAVAAFPLETALSATSLLTSGTMSRFPALRVMLSHGGGALPWILPRLDRGFALGGAMRKTMPDKPSVLATRFWYDTVLYDGAALRFLADAVGEEQIVVGSDYPFAIRQPEPAAFAEAALGTRPAIAWDNALAFLGRAAGGALAAAVTTATPSQRQQGSYT</sequence>
<dbReference type="GO" id="GO:0016787">
    <property type="term" value="F:hydrolase activity"/>
    <property type="evidence" value="ECO:0007669"/>
    <property type="project" value="InterPro"/>
</dbReference>
<dbReference type="GO" id="GO:0016831">
    <property type="term" value="F:carboxy-lyase activity"/>
    <property type="evidence" value="ECO:0007669"/>
    <property type="project" value="InterPro"/>
</dbReference>
<dbReference type="InterPro" id="IPR032465">
    <property type="entry name" value="ACMSD"/>
</dbReference>
<dbReference type="GO" id="GO:0019748">
    <property type="term" value="P:secondary metabolic process"/>
    <property type="evidence" value="ECO:0007669"/>
    <property type="project" value="TreeGrafter"/>
</dbReference>
<dbReference type="Proteomes" id="UP000637002">
    <property type="component" value="Unassembled WGS sequence"/>
</dbReference>
<comment type="caution">
    <text evidence="3">The sequence shown here is derived from an EMBL/GenBank/DDBJ whole genome shotgun (WGS) entry which is preliminary data.</text>
</comment>
<dbReference type="InterPro" id="IPR006680">
    <property type="entry name" value="Amidohydro-rel"/>
</dbReference>
<organism evidence="3 4">
    <name type="scientific">Chelatococcus reniformis</name>
    <dbReference type="NCBI Taxonomy" id="1494448"/>
    <lineage>
        <taxon>Bacteria</taxon>
        <taxon>Pseudomonadati</taxon>
        <taxon>Pseudomonadota</taxon>
        <taxon>Alphaproteobacteria</taxon>
        <taxon>Hyphomicrobiales</taxon>
        <taxon>Chelatococcaceae</taxon>
        <taxon>Chelatococcus</taxon>
    </lineage>
</organism>
<protein>
    <submittedName>
        <fullName evidence="3">2-hydroxy-3-carboxy-6-oxo-7-methylocta-2, 4-dienoate decarboxylase</fullName>
    </submittedName>
</protein>
<keyword evidence="1" id="KW-0456">Lyase</keyword>
<evidence type="ECO:0000256" key="1">
    <source>
        <dbReference type="ARBA" id="ARBA00023239"/>
    </source>
</evidence>